<evidence type="ECO:0000313" key="10">
    <source>
        <dbReference type="Proteomes" id="UP000298458"/>
    </source>
</evidence>
<dbReference type="Gene3D" id="1.10.3720.10">
    <property type="entry name" value="MetI-like"/>
    <property type="match status" value="1"/>
</dbReference>
<dbReference type="AlphaFoldDB" id="A0A4R9GJE0"/>
<keyword evidence="3" id="KW-1003">Cell membrane</keyword>
<keyword evidence="10" id="KW-1185">Reference proteome</keyword>
<comment type="subcellular location">
    <subcellularLocation>
        <location evidence="1 7">Cell membrane</location>
        <topology evidence="1 7">Multi-pass membrane protein</topology>
    </subcellularLocation>
</comment>
<feature type="transmembrane region" description="Helical" evidence="7">
    <location>
        <begin position="262"/>
        <end position="281"/>
    </location>
</feature>
<dbReference type="PROSITE" id="PS50928">
    <property type="entry name" value="ABC_TM1"/>
    <property type="match status" value="1"/>
</dbReference>
<dbReference type="RefSeq" id="WP_135767626.1">
    <property type="nucleotide sequence ID" value="NZ_RQET01000004.1"/>
</dbReference>
<feature type="transmembrane region" description="Helical" evidence="7">
    <location>
        <begin position="90"/>
        <end position="114"/>
    </location>
</feature>
<evidence type="ECO:0000313" key="9">
    <source>
        <dbReference type="EMBL" id="TGK12223.1"/>
    </source>
</evidence>
<comment type="similarity">
    <text evidence="7">Belongs to the binding-protein-dependent transport system permease family.</text>
</comment>
<evidence type="ECO:0000259" key="8">
    <source>
        <dbReference type="PROSITE" id="PS50928"/>
    </source>
</evidence>
<reference evidence="9" key="1">
    <citation type="journal article" date="2019" name="PLoS Negl. Trop. Dis.">
        <title>Revisiting the worldwide diversity of Leptospira species in the environment.</title>
        <authorList>
            <person name="Vincent A.T."/>
            <person name="Schiettekatte O."/>
            <person name="Bourhy P."/>
            <person name="Veyrier F.J."/>
            <person name="Picardeau M."/>
        </authorList>
    </citation>
    <scope>NUCLEOTIDE SEQUENCE [LARGE SCALE GENOMIC DNA]</scope>
    <source>
        <strain evidence="9">SSW15</strain>
    </source>
</reference>
<feature type="domain" description="ABC transmembrane type-1" evidence="8">
    <location>
        <begin position="86"/>
        <end position="282"/>
    </location>
</feature>
<protein>
    <submittedName>
        <fullName evidence="9">ABC transporter permease</fullName>
    </submittedName>
</protein>
<dbReference type="Proteomes" id="UP000298458">
    <property type="component" value="Unassembled WGS sequence"/>
</dbReference>
<accession>A0A4R9GJE0</accession>
<proteinExistence type="inferred from homology"/>
<evidence type="ECO:0000256" key="2">
    <source>
        <dbReference type="ARBA" id="ARBA00022448"/>
    </source>
</evidence>
<dbReference type="SUPFAM" id="SSF161098">
    <property type="entry name" value="MetI-like"/>
    <property type="match status" value="1"/>
</dbReference>
<evidence type="ECO:0000256" key="5">
    <source>
        <dbReference type="ARBA" id="ARBA00022989"/>
    </source>
</evidence>
<dbReference type="InterPro" id="IPR035906">
    <property type="entry name" value="MetI-like_sf"/>
</dbReference>
<dbReference type="PANTHER" id="PTHR43163:SF6">
    <property type="entry name" value="DIPEPTIDE TRANSPORT SYSTEM PERMEASE PROTEIN DPPB-RELATED"/>
    <property type="match status" value="1"/>
</dbReference>
<feature type="transmembrane region" description="Helical" evidence="7">
    <location>
        <begin position="163"/>
        <end position="179"/>
    </location>
</feature>
<keyword evidence="5 7" id="KW-1133">Transmembrane helix</keyword>
<dbReference type="EMBL" id="RQET01000004">
    <property type="protein sequence ID" value="TGK12223.1"/>
    <property type="molecule type" value="Genomic_DNA"/>
</dbReference>
<name>A0A4R9GJE0_9LEPT</name>
<dbReference type="PANTHER" id="PTHR43163">
    <property type="entry name" value="DIPEPTIDE TRANSPORT SYSTEM PERMEASE PROTEIN DPPB-RELATED"/>
    <property type="match status" value="1"/>
</dbReference>
<evidence type="ECO:0000256" key="7">
    <source>
        <dbReference type="RuleBase" id="RU363032"/>
    </source>
</evidence>
<feature type="transmembrane region" description="Helical" evidence="7">
    <location>
        <begin position="220"/>
        <end position="242"/>
    </location>
</feature>
<dbReference type="InterPro" id="IPR000515">
    <property type="entry name" value="MetI-like"/>
</dbReference>
<feature type="transmembrane region" description="Helical" evidence="7">
    <location>
        <begin position="135"/>
        <end position="157"/>
    </location>
</feature>
<comment type="caution">
    <text evidence="9">The sequence shown here is derived from an EMBL/GenBank/DDBJ whole genome shotgun (WGS) entry which is preliminary data.</text>
</comment>
<keyword evidence="4 7" id="KW-0812">Transmembrane</keyword>
<gene>
    <name evidence="9" type="ORF">EHO60_08140</name>
</gene>
<keyword evidence="6 7" id="KW-0472">Membrane</keyword>
<evidence type="ECO:0000256" key="3">
    <source>
        <dbReference type="ARBA" id="ARBA00022475"/>
    </source>
</evidence>
<sequence>MLEEVRRFLAFVLLLSAVSVLFSHLRSLDRRFLFADSGISEEDGRDFSGGRNFIDSYLLFWKGILTLDLGKTESGDPVLSHLGARFLPTLHLAVFSIFWSVIFAVGLSFVVLFLDSSWLRVFLDASSRLVLSTPVFVAAVILLTVFFFILGVLPPGGYESGETVYVILPGIALGSRVWARLFRFSLSMAEAESDSAYVRVLKARGYSELRILFRHVLPKILPVLLVLIFLDFSSLLSGAIVVEEIFFFPGIGKSMYHAIRTMDVSLLSALLFYSGLIFYILSRISEKFRDSLLGWETQAA</sequence>
<dbReference type="Pfam" id="PF00528">
    <property type="entry name" value="BPD_transp_1"/>
    <property type="match status" value="1"/>
</dbReference>
<organism evidence="9 10">
    <name type="scientific">Leptospira fletcheri</name>
    <dbReference type="NCBI Taxonomy" id="2484981"/>
    <lineage>
        <taxon>Bacteria</taxon>
        <taxon>Pseudomonadati</taxon>
        <taxon>Spirochaetota</taxon>
        <taxon>Spirochaetia</taxon>
        <taxon>Leptospirales</taxon>
        <taxon>Leptospiraceae</taxon>
        <taxon>Leptospira</taxon>
    </lineage>
</organism>
<evidence type="ECO:0000256" key="4">
    <source>
        <dbReference type="ARBA" id="ARBA00022692"/>
    </source>
</evidence>
<dbReference type="GO" id="GO:0055085">
    <property type="term" value="P:transmembrane transport"/>
    <property type="evidence" value="ECO:0007669"/>
    <property type="project" value="InterPro"/>
</dbReference>
<evidence type="ECO:0000256" key="1">
    <source>
        <dbReference type="ARBA" id="ARBA00004651"/>
    </source>
</evidence>
<dbReference type="GO" id="GO:0005886">
    <property type="term" value="C:plasma membrane"/>
    <property type="evidence" value="ECO:0007669"/>
    <property type="project" value="UniProtKB-SubCell"/>
</dbReference>
<dbReference type="OrthoDB" id="322759at2"/>
<keyword evidence="2 7" id="KW-0813">Transport</keyword>
<dbReference type="CDD" id="cd06261">
    <property type="entry name" value="TM_PBP2"/>
    <property type="match status" value="1"/>
</dbReference>
<evidence type="ECO:0000256" key="6">
    <source>
        <dbReference type="ARBA" id="ARBA00023136"/>
    </source>
</evidence>